<dbReference type="GO" id="GO:0008168">
    <property type="term" value="F:methyltransferase activity"/>
    <property type="evidence" value="ECO:0007669"/>
    <property type="project" value="UniProtKB-KW"/>
</dbReference>
<organism evidence="2 3">
    <name type="scientific">Paenibacillus polysaccharolyticus</name>
    <dbReference type="NCBI Taxonomy" id="582692"/>
    <lineage>
        <taxon>Bacteria</taxon>
        <taxon>Bacillati</taxon>
        <taxon>Bacillota</taxon>
        <taxon>Bacilli</taxon>
        <taxon>Bacillales</taxon>
        <taxon>Paenibacillaceae</taxon>
        <taxon>Paenibacillus</taxon>
    </lineage>
</organism>
<dbReference type="SUPFAM" id="SSF53335">
    <property type="entry name" value="S-adenosyl-L-methionine-dependent methyltransferases"/>
    <property type="match status" value="1"/>
</dbReference>
<dbReference type="GO" id="GO:0032259">
    <property type="term" value="P:methylation"/>
    <property type="evidence" value="ECO:0007669"/>
    <property type="project" value="UniProtKB-KW"/>
</dbReference>
<evidence type="ECO:0000313" key="3">
    <source>
        <dbReference type="Proteomes" id="UP000198538"/>
    </source>
</evidence>
<keyword evidence="2" id="KW-0489">Methyltransferase</keyword>
<protein>
    <submittedName>
        <fullName evidence="2">Methyltransferase, FkbM family</fullName>
    </submittedName>
</protein>
<dbReference type="Gene3D" id="3.40.50.150">
    <property type="entry name" value="Vaccinia Virus protein VP39"/>
    <property type="match status" value="1"/>
</dbReference>
<name>A0A1G5HYU1_9BACL</name>
<dbReference type="AlphaFoldDB" id="A0A1G5HYU1"/>
<dbReference type="InterPro" id="IPR029063">
    <property type="entry name" value="SAM-dependent_MTases_sf"/>
</dbReference>
<dbReference type="RefSeq" id="WP_090919718.1">
    <property type="nucleotide sequence ID" value="NZ_FMVM01000007.1"/>
</dbReference>
<evidence type="ECO:0000259" key="1">
    <source>
        <dbReference type="Pfam" id="PF13649"/>
    </source>
</evidence>
<reference evidence="3" key="1">
    <citation type="submission" date="2016-10" db="EMBL/GenBank/DDBJ databases">
        <authorList>
            <person name="Varghese N."/>
            <person name="Submissions S."/>
        </authorList>
    </citation>
    <scope>NUCLEOTIDE SEQUENCE [LARGE SCALE GENOMIC DNA]</scope>
    <source>
        <strain evidence="3">BL9</strain>
    </source>
</reference>
<keyword evidence="3" id="KW-1185">Reference proteome</keyword>
<accession>A0A1G5HYU1</accession>
<proteinExistence type="predicted"/>
<dbReference type="EMBL" id="FMVM01000007">
    <property type="protein sequence ID" value="SCY68609.1"/>
    <property type="molecule type" value="Genomic_DNA"/>
</dbReference>
<keyword evidence="2" id="KW-0808">Transferase</keyword>
<dbReference type="CDD" id="cd02440">
    <property type="entry name" value="AdoMet_MTases"/>
    <property type="match status" value="1"/>
</dbReference>
<dbReference type="STRING" id="582692.SAMN05720606_107277"/>
<dbReference type="InterPro" id="IPR041698">
    <property type="entry name" value="Methyltransf_25"/>
</dbReference>
<gene>
    <name evidence="2" type="ORF">SAMN05720606_107277</name>
</gene>
<dbReference type="Proteomes" id="UP000198538">
    <property type="component" value="Unassembled WGS sequence"/>
</dbReference>
<feature type="domain" description="Methyltransferase" evidence="1">
    <location>
        <begin position="87"/>
        <end position="179"/>
    </location>
</feature>
<evidence type="ECO:0000313" key="2">
    <source>
        <dbReference type="EMBL" id="SCY68609.1"/>
    </source>
</evidence>
<sequence length="310" mass="35256">MKKLTTQPSTANAELLFDLGVWEEAWKNRPRSSRYKQKSAPFNTEEAFERWARNYHAQSFTEEGKNRSARIMGWIENQGVTFEGASVLDVGAASGIFTIPFAEKGARVTAVEPSALLVSLMQETIPAELENNITIVSERFEEISISDKGWEKQYDIVFASMCPAMSDWETIEQAIHCARKYVYVSTIAGAKEHTLMDELRTVLDVDAPYKAGDMAYLQQLLYLKGYSYTMIITREVNDFEIQVEELIQQLPEWLHTYEMPTDAVALSKAETYIRDTYTNGLIPFSRGARFGKMLIQLEQAHMKTVSAVKK</sequence>
<dbReference type="Pfam" id="PF13649">
    <property type="entry name" value="Methyltransf_25"/>
    <property type="match status" value="1"/>
</dbReference>